<evidence type="ECO:0000256" key="5">
    <source>
        <dbReference type="ARBA" id="ARBA00022553"/>
    </source>
</evidence>
<keyword evidence="8 15" id="KW-0547">Nucleotide-binding</keyword>
<gene>
    <name evidence="17" type="ORF">CYPRO_0501</name>
</gene>
<dbReference type="InterPro" id="IPR018303">
    <property type="entry name" value="ATPase_P-typ_P_site"/>
</dbReference>
<dbReference type="PROSITE" id="PS00154">
    <property type="entry name" value="ATPASE_E1_E2"/>
    <property type="match status" value="1"/>
</dbReference>
<dbReference type="EMBL" id="CP027806">
    <property type="protein sequence ID" value="AXI99786.1"/>
    <property type="molecule type" value="Genomic_DNA"/>
</dbReference>
<dbReference type="PANTHER" id="PTHR43520:SF5">
    <property type="entry name" value="CATION-TRANSPORTING P-TYPE ATPASE-RELATED"/>
    <property type="match status" value="1"/>
</dbReference>
<evidence type="ECO:0000313" key="17">
    <source>
        <dbReference type="EMBL" id="AXI99786.1"/>
    </source>
</evidence>
<proteinExistence type="inferred from homology"/>
<comment type="subcellular location">
    <subcellularLocation>
        <location evidence="1">Cell membrane</location>
        <topology evidence="1">Multi-pass membrane protein</topology>
    </subcellularLocation>
</comment>
<evidence type="ECO:0000256" key="14">
    <source>
        <dbReference type="ARBA" id="ARBA00023136"/>
    </source>
</evidence>
<dbReference type="GO" id="GO:0005524">
    <property type="term" value="F:ATP binding"/>
    <property type="evidence" value="ECO:0007669"/>
    <property type="project" value="UniProtKB-UniRule"/>
</dbReference>
<dbReference type="InterPro" id="IPR023214">
    <property type="entry name" value="HAD_sf"/>
</dbReference>
<keyword evidence="11" id="KW-1278">Translocase</keyword>
<dbReference type="InterPro" id="IPR008250">
    <property type="entry name" value="ATPase_P-typ_transduc_dom_A_sf"/>
</dbReference>
<dbReference type="InterPro" id="IPR023299">
    <property type="entry name" value="ATPase_P-typ_cyto_dom_N"/>
</dbReference>
<evidence type="ECO:0000256" key="2">
    <source>
        <dbReference type="ARBA" id="ARBA00006024"/>
    </source>
</evidence>
<evidence type="ECO:0000256" key="6">
    <source>
        <dbReference type="ARBA" id="ARBA00022692"/>
    </source>
</evidence>
<feature type="transmembrane region" description="Helical" evidence="15">
    <location>
        <begin position="44"/>
        <end position="67"/>
    </location>
</feature>
<dbReference type="Gene3D" id="2.70.150.10">
    <property type="entry name" value="Calcium-transporting ATPase, cytoplasmic transduction domain A"/>
    <property type="match status" value="1"/>
</dbReference>
<evidence type="ECO:0000256" key="13">
    <source>
        <dbReference type="ARBA" id="ARBA00023065"/>
    </source>
</evidence>
<evidence type="ECO:0000256" key="8">
    <source>
        <dbReference type="ARBA" id="ARBA00022741"/>
    </source>
</evidence>
<reference evidence="17 18" key="1">
    <citation type="submission" date="2018-03" db="EMBL/GenBank/DDBJ databases">
        <title>Phenotypic and genomic properties of Cyclonatronum proteinivorum gen. nov., sp. nov., a haloalkaliphilic bacteroidete from soda lakes possessing Na+-translocating rhodopsin.</title>
        <authorList>
            <person name="Toshchakov S.V."/>
            <person name="Korzhenkov A."/>
            <person name="Samarov N.I."/>
            <person name="Kublanov I.V."/>
            <person name="Muntyan M.S."/>
            <person name="Sorokin D.Y."/>
        </authorList>
    </citation>
    <scope>NUCLEOTIDE SEQUENCE [LARGE SCALE GENOMIC DNA]</scope>
    <source>
        <strain evidence="17 18">Omega</strain>
    </source>
</reference>
<accession>A0A345UH35</accession>
<evidence type="ECO:0000256" key="7">
    <source>
        <dbReference type="ARBA" id="ARBA00022723"/>
    </source>
</evidence>
<evidence type="ECO:0000256" key="9">
    <source>
        <dbReference type="ARBA" id="ARBA00022840"/>
    </source>
</evidence>
<dbReference type="GO" id="GO:0043682">
    <property type="term" value="F:P-type divalent copper transporter activity"/>
    <property type="evidence" value="ECO:0007669"/>
    <property type="project" value="TreeGrafter"/>
</dbReference>
<dbReference type="KEGG" id="cprv:CYPRO_0501"/>
<evidence type="ECO:0000313" key="18">
    <source>
        <dbReference type="Proteomes" id="UP000254808"/>
    </source>
</evidence>
<dbReference type="InterPro" id="IPR036412">
    <property type="entry name" value="HAD-like_sf"/>
</dbReference>
<keyword evidence="5" id="KW-0597">Phosphoprotein</keyword>
<dbReference type="InterPro" id="IPR027256">
    <property type="entry name" value="P-typ_ATPase_IB"/>
</dbReference>
<feature type="transmembrane region" description="Helical" evidence="15">
    <location>
        <begin position="321"/>
        <end position="344"/>
    </location>
</feature>
<name>A0A345UH35_9BACT</name>
<feature type="transmembrane region" description="Helical" evidence="15">
    <location>
        <begin position="286"/>
        <end position="309"/>
    </location>
</feature>
<dbReference type="Proteomes" id="UP000254808">
    <property type="component" value="Chromosome"/>
</dbReference>
<dbReference type="SUPFAM" id="SSF56784">
    <property type="entry name" value="HAD-like"/>
    <property type="match status" value="1"/>
</dbReference>
<dbReference type="Pfam" id="PF00702">
    <property type="entry name" value="Hydrolase"/>
    <property type="match status" value="1"/>
</dbReference>
<dbReference type="SUPFAM" id="SSF81653">
    <property type="entry name" value="Calcium ATPase, transduction domain A"/>
    <property type="match status" value="1"/>
</dbReference>
<feature type="domain" description="P-type ATPase A" evidence="16">
    <location>
        <begin position="173"/>
        <end position="272"/>
    </location>
</feature>
<keyword evidence="13" id="KW-0406">Ion transport</keyword>
<feature type="transmembrane region" description="Helical" evidence="15">
    <location>
        <begin position="610"/>
        <end position="630"/>
    </location>
</feature>
<keyword evidence="14 15" id="KW-0472">Membrane</keyword>
<keyword evidence="10" id="KW-0460">Magnesium</keyword>
<dbReference type="GO" id="GO:0016887">
    <property type="term" value="F:ATP hydrolysis activity"/>
    <property type="evidence" value="ECO:0007669"/>
    <property type="project" value="InterPro"/>
</dbReference>
<dbReference type="Gene3D" id="3.40.1110.10">
    <property type="entry name" value="Calcium-transporting ATPase, cytoplasmic domain N"/>
    <property type="match status" value="1"/>
</dbReference>
<keyword evidence="9 15" id="KW-0067">ATP-binding</keyword>
<dbReference type="GO" id="GO:0005886">
    <property type="term" value="C:plasma membrane"/>
    <property type="evidence" value="ECO:0007669"/>
    <property type="project" value="UniProtKB-SubCell"/>
</dbReference>
<evidence type="ECO:0000256" key="10">
    <source>
        <dbReference type="ARBA" id="ARBA00022842"/>
    </source>
</evidence>
<feature type="transmembrane region" description="Helical" evidence="15">
    <location>
        <begin position="73"/>
        <end position="96"/>
    </location>
</feature>
<dbReference type="NCBIfam" id="TIGR01525">
    <property type="entry name" value="ATPase-IB_hvy"/>
    <property type="match status" value="1"/>
</dbReference>
<dbReference type="NCBIfam" id="TIGR01494">
    <property type="entry name" value="ATPase_P-type"/>
    <property type="match status" value="2"/>
</dbReference>
<sequence length="687" mass="74745">MQDYTQSKRDLFCCFGCKMVYELGMETADGGPKRVAAPTAYKLLVLRWVFAFVLSMFQVFISITIFFEGERAPVFLGWVNFVLGTGVLLLLGSSFLPNLWRELRALQLSLASLIFTGTTAAYGLSVWSVFTGLGEPYFETASMILTFYIGSLLLDAHFKRKLAAYGKSFADETPPEVLVQGTNGTAVRQPASEVSPGETIFAEPGAQVWLDGIVTGGEGLVDEAHLTGEAEPVRKQAGDRIRAGSLSIDGGLILQVTAAFSESSLQQYLRKVRENRYQPGRYERMAYRGASLLLGFVMLTAAAVLVYYVNTADWQIALRNTLAVLLIGCPCAFSISTPAAVWIANQRLQDSGLLVLGGGQTIERLSDIDRVVFDKTGTLTEGLGLTNPESGNPDRFPIEESLCLAGGLEAQQQHPMARAIRSFLQQTGLDPAPVQQTELLPGLGLQGRWQGKNLLLVNHTHPVSAPHLQPGELGLFEDGELRLRFRFWQPPKAQLARVWKNLSSDGIPAIILTGDPGLPPDWAAGTNYRASQSPEDKFGMVRAYRAKGERVMFVGDGTNDMLASGAADVGVAMANGTSAAKEAADIIMLHPNLMVLPVALRFARKVKRKIRLNFFWALIYNIVGMSIAAAGLLHPFFAILAMILSSLFVTLNSLRIRTLEPELSQLAGAVGEGVASPVKKWETPELS</sequence>
<evidence type="ECO:0000256" key="4">
    <source>
        <dbReference type="ARBA" id="ARBA00022475"/>
    </source>
</evidence>
<keyword evidence="12 15" id="KW-1133">Transmembrane helix</keyword>
<dbReference type="GO" id="GO:0055070">
    <property type="term" value="P:copper ion homeostasis"/>
    <property type="evidence" value="ECO:0007669"/>
    <property type="project" value="TreeGrafter"/>
</dbReference>
<keyword evidence="3" id="KW-0813">Transport</keyword>
<comment type="similarity">
    <text evidence="2 15">Belongs to the cation transport ATPase (P-type) (TC 3.A.3) family. Type IB subfamily.</text>
</comment>
<dbReference type="InterPro" id="IPR001757">
    <property type="entry name" value="P_typ_ATPase"/>
</dbReference>
<evidence type="ECO:0000256" key="1">
    <source>
        <dbReference type="ARBA" id="ARBA00004651"/>
    </source>
</evidence>
<feature type="transmembrane region" description="Helical" evidence="15">
    <location>
        <begin position="136"/>
        <end position="154"/>
    </location>
</feature>
<keyword evidence="6 15" id="KW-0812">Transmembrane</keyword>
<keyword evidence="7 15" id="KW-0479">Metal-binding</keyword>
<evidence type="ECO:0000256" key="12">
    <source>
        <dbReference type="ARBA" id="ARBA00022989"/>
    </source>
</evidence>
<dbReference type="AlphaFoldDB" id="A0A345UH35"/>
<evidence type="ECO:0000256" key="15">
    <source>
        <dbReference type="RuleBase" id="RU362081"/>
    </source>
</evidence>
<dbReference type="InterPro" id="IPR059000">
    <property type="entry name" value="ATPase_P-type_domA"/>
</dbReference>
<feature type="transmembrane region" description="Helical" evidence="15">
    <location>
        <begin position="108"/>
        <end position="130"/>
    </location>
</feature>
<dbReference type="Pfam" id="PF00122">
    <property type="entry name" value="E1-E2_ATPase"/>
    <property type="match status" value="1"/>
</dbReference>
<organism evidence="17 18">
    <name type="scientific">Cyclonatronum proteinivorum</name>
    <dbReference type="NCBI Taxonomy" id="1457365"/>
    <lineage>
        <taxon>Bacteria</taxon>
        <taxon>Pseudomonadati</taxon>
        <taxon>Balneolota</taxon>
        <taxon>Balneolia</taxon>
        <taxon>Balneolales</taxon>
        <taxon>Cyclonatronaceae</taxon>
        <taxon>Cyclonatronum</taxon>
    </lineage>
</organism>
<dbReference type="Gene3D" id="3.40.50.1000">
    <property type="entry name" value="HAD superfamily/HAD-like"/>
    <property type="match status" value="1"/>
</dbReference>
<keyword evidence="18" id="KW-1185">Reference proteome</keyword>
<evidence type="ECO:0000259" key="16">
    <source>
        <dbReference type="Pfam" id="PF00122"/>
    </source>
</evidence>
<protein>
    <submittedName>
        <fullName evidence="17">Cu2+-exporting ATPase/Cu+-exporting ATPase</fullName>
    </submittedName>
</protein>
<evidence type="ECO:0000256" key="3">
    <source>
        <dbReference type="ARBA" id="ARBA00022448"/>
    </source>
</evidence>
<dbReference type="GO" id="GO:0005507">
    <property type="term" value="F:copper ion binding"/>
    <property type="evidence" value="ECO:0007669"/>
    <property type="project" value="TreeGrafter"/>
</dbReference>
<dbReference type="PRINTS" id="PR00119">
    <property type="entry name" value="CATATPASE"/>
</dbReference>
<keyword evidence="4 15" id="KW-1003">Cell membrane</keyword>
<evidence type="ECO:0000256" key="11">
    <source>
        <dbReference type="ARBA" id="ARBA00022967"/>
    </source>
</evidence>
<dbReference type="PANTHER" id="PTHR43520">
    <property type="entry name" value="ATP7, ISOFORM B"/>
    <property type="match status" value="1"/>
</dbReference>